<proteinExistence type="predicted"/>
<dbReference type="Proteomes" id="UP000050398">
    <property type="component" value="Unassembled WGS sequence"/>
</dbReference>
<evidence type="ECO:0000259" key="1">
    <source>
        <dbReference type="Pfam" id="PF00149"/>
    </source>
</evidence>
<dbReference type="GO" id="GO:0008803">
    <property type="term" value="F:bis(5'-nucleosyl)-tetraphosphatase (symmetrical) activity"/>
    <property type="evidence" value="ECO:0007669"/>
    <property type="project" value="TreeGrafter"/>
</dbReference>
<sequence length="374" mass="42304">MKKIKEVKLPNQGRIIVISDIHGELNLFTNLLNNLNLRSEDYVIINGDLCEKGSNSKGTVRYIMDLSNSNPNVHVTEGNCDTVVEDLLEENPKLMNYLRSKKHSILKEWLDEAGFDLKEETTVQEVKNILTQHFSNEIQWLMELPTAIETEDYIFVHAGLDDKEDWRETDRLSAITMPAFLEKSHRTGKYVIVGHWPVVNYTSDIPSNNPIVNQEKKIISIDGGNVIKSTGQLNAFIIHRTKNGDTFSHIYTDHHLYCEAMKDFTAEPTMSGSISYPNYELIPLQPSEHFTLCRQVGTDELLYVKNEYIHQSEKGTYSAKTDISCAQISVNIGDIISVVDSSCTGYDLIKKNGEEGWVPKGVLPLKQRASTPVV</sequence>
<dbReference type="PANTHER" id="PTHR42850:SF4">
    <property type="entry name" value="ZINC-DEPENDENT ENDOPOLYPHOSPHATASE"/>
    <property type="match status" value="1"/>
</dbReference>
<reference evidence="2 3" key="1">
    <citation type="submission" date="2015-08" db="EMBL/GenBank/DDBJ databases">
        <title>Draft Genome Sequence of Bacillus vietnamensis UCD-SED5.</title>
        <authorList>
            <person name="Lee R.D."/>
            <person name="Jospin G."/>
            <person name="Lang J.M."/>
            <person name="Coil D.A."/>
            <person name="Eisen J.A."/>
        </authorList>
    </citation>
    <scope>NUCLEOTIDE SEQUENCE [LARGE SCALE GENOMIC DNA]</scope>
    <source>
        <strain evidence="2 3">UCD-SED5</strain>
    </source>
</reference>
<dbReference type="PATRIC" id="fig|218284.4.peg.1022"/>
<evidence type="ECO:0000313" key="2">
    <source>
        <dbReference type="EMBL" id="KPL58860.1"/>
    </source>
</evidence>
<gene>
    <name evidence="2" type="ORF">AM506_14215</name>
</gene>
<name>A0A0P6W0L9_9BACI</name>
<dbReference type="PANTHER" id="PTHR42850">
    <property type="entry name" value="METALLOPHOSPHOESTERASE"/>
    <property type="match status" value="1"/>
</dbReference>
<dbReference type="GO" id="GO:0110154">
    <property type="term" value="P:RNA decapping"/>
    <property type="evidence" value="ECO:0007669"/>
    <property type="project" value="TreeGrafter"/>
</dbReference>
<dbReference type="SUPFAM" id="SSF56300">
    <property type="entry name" value="Metallo-dependent phosphatases"/>
    <property type="match status" value="1"/>
</dbReference>
<dbReference type="InterPro" id="IPR050126">
    <property type="entry name" value="Ap4A_hydrolase"/>
</dbReference>
<dbReference type="AlphaFoldDB" id="A0A0P6W0L9"/>
<feature type="domain" description="Calcineurin-like phosphoesterase" evidence="1">
    <location>
        <begin position="14"/>
        <end position="199"/>
    </location>
</feature>
<dbReference type="GO" id="GO:0016791">
    <property type="term" value="F:phosphatase activity"/>
    <property type="evidence" value="ECO:0007669"/>
    <property type="project" value="TreeGrafter"/>
</dbReference>
<dbReference type="InterPro" id="IPR029052">
    <property type="entry name" value="Metallo-depent_PP-like"/>
</dbReference>
<organism evidence="2 3">
    <name type="scientific">Rossellomorea vietnamensis</name>
    <dbReference type="NCBI Taxonomy" id="218284"/>
    <lineage>
        <taxon>Bacteria</taxon>
        <taxon>Bacillati</taxon>
        <taxon>Bacillota</taxon>
        <taxon>Bacilli</taxon>
        <taxon>Bacillales</taxon>
        <taxon>Bacillaceae</taxon>
        <taxon>Rossellomorea</taxon>
    </lineage>
</organism>
<dbReference type="InterPro" id="IPR004843">
    <property type="entry name" value="Calcineurin-like_PHP"/>
</dbReference>
<comment type="caution">
    <text evidence="2">The sequence shown here is derived from an EMBL/GenBank/DDBJ whole genome shotgun (WGS) entry which is preliminary data.</text>
</comment>
<evidence type="ECO:0000313" key="3">
    <source>
        <dbReference type="Proteomes" id="UP000050398"/>
    </source>
</evidence>
<accession>A0A0P6W0L9</accession>
<dbReference type="Pfam" id="PF00149">
    <property type="entry name" value="Metallophos"/>
    <property type="match status" value="1"/>
</dbReference>
<dbReference type="RefSeq" id="WP_060673154.1">
    <property type="nucleotide sequence ID" value="NZ_JBCNGU010000018.1"/>
</dbReference>
<dbReference type="GO" id="GO:0005737">
    <property type="term" value="C:cytoplasm"/>
    <property type="evidence" value="ECO:0007669"/>
    <property type="project" value="TreeGrafter"/>
</dbReference>
<protein>
    <submittedName>
        <fullName evidence="2">Serine/threonine protein phosphatase</fullName>
    </submittedName>
</protein>
<dbReference type="EMBL" id="LIXZ01000011">
    <property type="protein sequence ID" value="KPL58860.1"/>
    <property type="molecule type" value="Genomic_DNA"/>
</dbReference>
<dbReference type="Gene3D" id="3.60.21.10">
    <property type="match status" value="1"/>
</dbReference>